<evidence type="ECO:0000313" key="3">
    <source>
        <dbReference type="Proteomes" id="UP000186894"/>
    </source>
</evidence>
<dbReference type="SUPFAM" id="SSF51695">
    <property type="entry name" value="PLC-like phosphodiesterases"/>
    <property type="match status" value="1"/>
</dbReference>
<protein>
    <submittedName>
        <fullName evidence="2">Glycerophosphodiester phosphodiesterase</fullName>
    </submittedName>
</protein>
<keyword evidence="3" id="KW-1185">Reference proteome</keyword>
<comment type="caution">
    <text evidence="2">The sequence shown here is derived from an EMBL/GenBank/DDBJ whole genome shotgun (WGS) entry which is preliminary data.</text>
</comment>
<dbReference type="GO" id="GO:0006629">
    <property type="term" value="P:lipid metabolic process"/>
    <property type="evidence" value="ECO:0007669"/>
    <property type="project" value="InterPro"/>
</dbReference>
<dbReference type="PANTHER" id="PTHR46211:SF14">
    <property type="entry name" value="GLYCEROPHOSPHODIESTER PHOSPHODIESTERASE"/>
    <property type="match status" value="1"/>
</dbReference>
<evidence type="ECO:0000259" key="1">
    <source>
        <dbReference type="PROSITE" id="PS51704"/>
    </source>
</evidence>
<dbReference type="GO" id="GO:0008081">
    <property type="term" value="F:phosphoric diester hydrolase activity"/>
    <property type="evidence" value="ECO:0007669"/>
    <property type="project" value="InterPro"/>
</dbReference>
<dbReference type="Gene3D" id="3.20.20.190">
    <property type="entry name" value="Phosphatidylinositol (PI) phosphodiesterase"/>
    <property type="match status" value="1"/>
</dbReference>
<dbReference type="AlphaFoldDB" id="A0A1Q8ZUV5"/>
<dbReference type="InterPro" id="IPR030395">
    <property type="entry name" value="GP_PDE_dom"/>
</dbReference>
<dbReference type="PANTHER" id="PTHR46211">
    <property type="entry name" value="GLYCEROPHOSPHORYL DIESTER PHOSPHODIESTERASE"/>
    <property type="match status" value="1"/>
</dbReference>
<reference evidence="2 3" key="1">
    <citation type="submission" date="2016-09" db="EMBL/GenBank/DDBJ databases">
        <title>Rhizobium oryziradicis sp. nov., isolated from the root of rice.</title>
        <authorList>
            <person name="Zhao J."/>
            <person name="Zhang X."/>
        </authorList>
    </citation>
    <scope>NUCLEOTIDE SEQUENCE [LARGE SCALE GENOMIC DNA]</scope>
    <source>
        <strain evidence="2 3">N19</strain>
    </source>
</reference>
<proteinExistence type="predicted"/>
<dbReference type="EMBL" id="MKIM01000024">
    <property type="protein sequence ID" value="OLP45841.1"/>
    <property type="molecule type" value="Genomic_DNA"/>
</dbReference>
<dbReference type="Pfam" id="PF03009">
    <property type="entry name" value="GDPD"/>
    <property type="match status" value="1"/>
</dbReference>
<accession>A0A1Q8ZUV5</accession>
<dbReference type="InterPro" id="IPR017946">
    <property type="entry name" value="PLC-like_Pdiesterase_TIM-brl"/>
</dbReference>
<evidence type="ECO:0000313" key="2">
    <source>
        <dbReference type="EMBL" id="OLP45841.1"/>
    </source>
</evidence>
<gene>
    <name evidence="2" type="ORF">BJF95_12080</name>
</gene>
<dbReference type="PROSITE" id="PS51704">
    <property type="entry name" value="GP_PDE"/>
    <property type="match status" value="1"/>
</dbReference>
<organism evidence="2 3">
    <name type="scientific">Rhizobium oryziradicis</name>
    <dbReference type="NCBI Taxonomy" id="1867956"/>
    <lineage>
        <taxon>Bacteria</taxon>
        <taxon>Pseudomonadati</taxon>
        <taxon>Pseudomonadota</taxon>
        <taxon>Alphaproteobacteria</taxon>
        <taxon>Hyphomicrobiales</taxon>
        <taxon>Rhizobiaceae</taxon>
        <taxon>Rhizobium/Agrobacterium group</taxon>
        <taxon>Rhizobium</taxon>
    </lineage>
</organism>
<sequence length="281" mass="30353">MNMSDGLYIERNGFRTMLKWHRGHREAADISFTPERIAQGMALGASVEVDILCHADGGFVVLHDETLDKATTGQGPVALATTTQLQALNLRDAHGVPTHHKVMLLEELGHLLASQPCGDGAVLQLDLKEPASTLGSREIASFQQAVQSVAHHLILSGGDAKAVMMLAQAVDGLPVGYDPCHDGTIERLLASRDFNGFVDHAVAVIDNTQMIYLEHRLILEADSMGFDLVSAFHAHGKRVDAYTIQAATQSVLPAVQRLLELRCDQITTDDPVGLEALIALQ</sequence>
<feature type="domain" description="GP-PDE" evidence="1">
    <location>
        <begin position="16"/>
        <end position="278"/>
    </location>
</feature>
<dbReference type="STRING" id="1867956.BJF95_12080"/>
<name>A0A1Q8ZUV5_9HYPH</name>
<dbReference type="Proteomes" id="UP000186894">
    <property type="component" value="Unassembled WGS sequence"/>
</dbReference>